<feature type="domain" description="Gfo/Idh/MocA-like oxidoreductase N-terminal" evidence="2">
    <location>
        <begin position="13"/>
        <end position="129"/>
    </location>
</feature>
<keyword evidence="5" id="KW-1185">Reference proteome</keyword>
<dbReference type="SUPFAM" id="SSF55347">
    <property type="entry name" value="Glyceraldehyde-3-phosphate dehydrogenase-like, C-terminal domain"/>
    <property type="match status" value="1"/>
</dbReference>
<dbReference type="Proteomes" id="UP001595851">
    <property type="component" value="Unassembled WGS sequence"/>
</dbReference>
<evidence type="ECO:0000256" key="1">
    <source>
        <dbReference type="ARBA" id="ARBA00023002"/>
    </source>
</evidence>
<protein>
    <submittedName>
        <fullName evidence="4">DUF6807 family protein</fullName>
    </submittedName>
</protein>
<evidence type="ECO:0000313" key="4">
    <source>
        <dbReference type="EMBL" id="MFC4011608.1"/>
    </source>
</evidence>
<dbReference type="PANTHER" id="PTHR43818">
    <property type="entry name" value="BCDNA.GH03377"/>
    <property type="match status" value="1"/>
</dbReference>
<reference evidence="5" key="1">
    <citation type="journal article" date="2019" name="Int. J. Syst. Evol. Microbiol.">
        <title>The Global Catalogue of Microorganisms (GCM) 10K type strain sequencing project: providing services to taxonomists for standard genome sequencing and annotation.</title>
        <authorList>
            <consortium name="The Broad Institute Genomics Platform"/>
            <consortium name="The Broad Institute Genome Sequencing Center for Infectious Disease"/>
            <person name="Wu L."/>
            <person name="Ma J."/>
        </authorList>
    </citation>
    <scope>NUCLEOTIDE SEQUENCE [LARGE SCALE GENOMIC DNA]</scope>
    <source>
        <strain evidence="5">TBRC 1276</strain>
    </source>
</reference>
<dbReference type="InterPro" id="IPR029475">
    <property type="entry name" value="DUF6807"/>
</dbReference>
<proteinExistence type="predicted"/>
<dbReference type="RefSeq" id="WP_379531553.1">
    <property type="nucleotide sequence ID" value="NZ_JBHSBI010000017.1"/>
</dbReference>
<dbReference type="Gene3D" id="3.30.360.10">
    <property type="entry name" value="Dihydrodipicolinate Reductase, domain 2"/>
    <property type="match status" value="1"/>
</dbReference>
<dbReference type="EMBL" id="JBHSBI010000017">
    <property type="protein sequence ID" value="MFC4011608.1"/>
    <property type="molecule type" value="Genomic_DNA"/>
</dbReference>
<feature type="domain" description="GFO/IDH/MocA-like oxidoreductase" evidence="3">
    <location>
        <begin position="139"/>
        <end position="264"/>
    </location>
</feature>
<name>A0ABV8GCV6_9ACTN</name>
<evidence type="ECO:0000259" key="2">
    <source>
        <dbReference type="Pfam" id="PF01408"/>
    </source>
</evidence>
<organism evidence="4 5">
    <name type="scientific">Nonomuraea purpurea</name>
    <dbReference type="NCBI Taxonomy" id="1849276"/>
    <lineage>
        <taxon>Bacteria</taxon>
        <taxon>Bacillati</taxon>
        <taxon>Actinomycetota</taxon>
        <taxon>Actinomycetes</taxon>
        <taxon>Streptosporangiales</taxon>
        <taxon>Streptosporangiaceae</taxon>
        <taxon>Nonomuraea</taxon>
    </lineage>
</organism>
<sequence length="653" mass="69647">MSAANVTPTGAVKVILAGAHGHGRHHLGILRGLTERGLVELAGICDVRPVEVEFGAPLQSSDLGELIEKTGAQITIICTPIHTHADLAVTALRAGSHVLLEKPPAASSSEHERIAAAVAETGLACQVGFQSLGSAAIPALRELIAGGVLGRVRGIGGAGAWDRSTAYFTRAAWAGRRRLNGVDVVDGALTNPFAHAVATALALVDSPIAEIETELYHAYPIESDDTSCLRIRLADGFVITIAVSLCAPDRREPYLVVHGDLGRATLVYTKDRLTVELADGSVTTTVHERTGLLENLVDHLRTGADLLVPLAATKSFTQVLDAVRLSPEPVPIPERHQIVHGDKTGVVSRVLPGIAGLTDRSARELALYSELDVPWTSVELRVADRAVASYEWRPDLPATDSPRPYLHRVRTLGGVEVTQVRPEDHVHHLGVGVAISDLGGANFWGGRTYVRDQGPTWLDDHGTQRHVAFSSLGDDGFTEHLEWIGPGGRLMAREERTITARPLGEAWALDFTFTLTNLTGAPVEINSSATKGRAGAGYGGFFWRAPGTSAARLTLPGDEQAVHGSRRPWVAMSGTTPDGRDWTLVFTQADGDPWFVRVSDYPGVGQALAWDTPLVVEDTLTRRVVTIVADGRLDEEAAAALAQAALGGTPLRR</sequence>
<gene>
    <name evidence="4" type="ORF">ACFOY2_30560</name>
</gene>
<dbReference type="PANTHER" id="PTHR43818:SF11">
    <property type="entry name" value="BCDNA.GH03377"/>
    <property type="match status" value="1"/>
</dbReference>
<evidence type="ECO:0000313" key="5">
    <source>
        <dbReference type="Proteomes" id="UP001595851"/>
    </source>
</evidence>
<dbReference type="Pfam" id="PF14100">
    <property type="entry name" value="DUF6807"/>
    <property type="match status" value="1"/>
</dbReference>
<dbReference type="SUPFAM" id="SSF51735">
    <property type="entry name" value="NAD(P)-binding Rossmann-fold domains"/>
    <property type="match status" value="1"/>
</dbReference>
<evidence type="ECO:0000259" key="3">
    <source>
        <dbReference type="Pfam" id="PF22725"/>
    </source>
</evidence>
<comment type="caution">
    <text evidence="4">The sequence shown here is derived from an EMBL/GenBank/DDBJ whole genome shotgun (WGS) entry which is preliminary data.</text>
</comment>
<dbReference type="InterPro" id="IPR000683">
    <property type="entry name" value="Gfo/Idh/MocA-like_OxRdtase_N"/>
</dbReference>
<accession>A0ABV8GCV6</accession>
<keyword evidence="1" id="KW-0560">Oxidoreductase</keyword>
<dbReference type="Gene3D" id="3.40.50.720">
    <property type="entry name" value="NAD(P)-binding Rossmann-like Domain"/>
    <property type="match status" value="1"/>
</dbReference>
<dbReference type="InterPro" id="IPR050463">
    <property type="entry name" value="Gfo/Idh/MocA_oxidrdct_glycsds"/>
</dbReference>
<dbReference type="InterPro" id="IPR036291">
    <property type="entry name" value="NAD(P)-bd_dom_sf"/>
</dbReference>
<dbReference type="Pfam" id="PF22725">
    <property type="entry name" value="GFO_IDH_MocA_C3"/>
    <property type="match status" value="1"/>
</dbReference>
<dbReference type="InterPro" id="IPR055170">
    <property type="entry name" value="GFO_IDH_MocA-like_dom"/>
</dbReference>
<dbReference type="Pfam" id="PF01408">
    <property type="entry name" value="GFO_IDH_MocA"/>
    <property type="match status" value="1"/>
</dbReference>